<dbReference type="SMART" id="SM00895">
    <property type="entry name" value="FCD"/>
    <property type="match status" value="1"/>
</dbReference>
<evidence type="ECO:0000259" key="4">
    <source>
        <dbReference type="PROSITE" id="PS50949"/>
    </source>
</evidence>
<dbReference type="RefSeq" id="WP_249301078.1">
    <property type="nucleotide sequence ID" value="NZ_CP060634.1"/>
</dbReference>
<evidence type="ECO:0000256" key="2">
    <source>
        <dbReference type="ARBA" id="ARBA00023125"/>
    </source>
</evidence>
<evidence type="ECO:0000256" key="3">
    <source>
        <dbReference type="ARBA" id="ARBA00023163"/>
    </source>
</evidence>
<dbReference type="SUPFAM" id="SSF46785">
    <property type="entry name" value="Winged helix' DNA-binding domain"/>
    <property type="match status" value="1"/>
</dbReference>
<feature type="domain" description="HTH gntR-type" evidence="4">
    <location>
        <begin position="7"/>
        <end position="75"/>
    </location>
</feature>
<dbReference type="SMART" id="SM00345">
    <property type="entry name" value="HTH_GNTR"/>
    <property type="match status" value="1"/>
</dbReference>
<dbReference type="SUPFAM" id="SSF48008">
    <property type="entry name" value="GntR ligand-binding domain-like"/>
    <property type="match status" value="1"/>
</dbReference>
<dbReference type="Gene3D" id="1.10.10.10">
    <property type="entry name" value="Winged helix-like DNA-binding domain superfamily/Winged helix DNA-binding domain"/>
    <property type="match status" value="1"/>
</dbReference>
<dbReference type="CDD" id="cd07377">
    <property type="entry name" value="WHTH_GntR"/>
    <property type="match status" value="1"/>
</dbReference>
<keyword evidence="6" id="KW-1185">Reference proteome</keyword>
<dbReference type="PRINTS" id="PR00035">
    <property type="entry name" value="HTHGNTR"/>
</dbReference>
<proteinExistence type="predicted"/>
<dbReference type="InterPro" id="IPR000524">
    <property type="entry name" value="Tscrpt_reg_HTH_GntR"/>
</dbReference>
<sequence length="230" mass="26170">MKEIQRISITDAVVENVKELIESGEYEPGQKLPTEASLCQMMGVSRTSVREAFRVLQALGYVVIKPGLGAFAAEKRKDGGRDKQWYEADNAEFSDFKEVRYAVETLGVRLAVERVSAEQIKELAEIQESFAAANETHDMAKLIMLDELFHTKIISYTKNPLLIAINKQLTERLRSYRGESFADNEVYGNAVALHEAILSCFKKRDAEQAVAEMKRHLDITYEDLQYLREK</sequence>
<dbReference type="InterPro" id="IPR036388">
    <property type="entry name" value="WH-like_DNA-bd_sf"/>
</dbReference>
<keyword evidence="3" id="KW-0804">Transcription</keyword>
<dbReference type="PANTHER" id="PTHR43537:SF5">
    <property type="entry name" value="UXU OPERON TRANSCRIPTIONAL REGULATOR"/>
    <property type="match status" value="1"/>
</dbReference>
<dbReference type="AlphaFoldDB" id="A0A7G9G198"/>
<dbReference type="InterPro" id="IPR036390">
    <property type="entry name" value="WH_DNA-bd_sf"/>
</dbReference>
<evidence type="ECO:0000313" key="6">
    <source>
        <dbReference type="Proteomes" id="UP000515823"/>
    </source>
</evidence>
<accession>A0A7G9G198</accession>
<dbReference type="KEGG" id="qdo:H9Q78_08840"/>
<keyword evidence="2" id="KW-0238">DNA-binding</keyword>
<protein>
    <submittedName>
        <fullName evidence="5">FadR family transcriptional regulator</fullName>
    </submittedName>
</protein>
<dbReference type="GO" id="GO:0003677">
    <property type="term" value="F:DNA binding"/>
    <property type="evidence" value="ECO:0007669"/>
    <property type="project" value="UniProtKB-KW"/>
</dbReference>
<dbReference type="PROSITE" id="PS50949">
    <property type="entry name" value="HTH_GNTR"/>
    <property type="match status" value="1"/>
</dbReference>
<dbReference type="Pfam" id="PF07729">
    <property type="entry name" value="FCD"/>
    <property type="match status" value="1"/>
</dbReference>
<dbReference type="InterPro" id="IPR011711">
    <property type="entry name" value="GntR_C"/>
</dbReference>
<dbReference type="PANTHER" id="PTHR43537">
    <property type="entry name" value="TRANSCRIPTIONAL REGULATOR, GNTR FAMILY"/>
    <property type="match status" value="1"/>
</dbReference>
<dbReference type="Pfam" id="PF00392">
    <property type="entry name" value="GntR"/>
    <property type="match status" value="1"/>
</dbReference>
<dbReference type="GO" id="GO:0003700">
    <property type="term" value="F:DNA-binding transcription factor activity"/>
    <property type="evidence" value="ECO:0007669"/>
    <property type="project" value="InterPro"/>
</dbReference>
<organism evidence="5 6">
    <name type="scientific">Qiania dongpingensis</name>
    <dbReference type="NCBI Taxonomy" id="2763669"/>
    <lineage>
        <taxon>Bacteria</taxon>
        <taxon>Bacillati</taxon>
        <taxon>Bacillota</taxon>
        <taxon>Clostridia</taxon>
        <taxon>Lachnospirales</taxon>
        <taxon>Lachnospiraceae</taxon>
        <taxon>Qiania</taxon>
    </lineage>
</organism>
<dbReference type="EMBL" id="CP060634">
    <property type="protein sequence ID" value="QNM04580.1"/>
    <property type="molecule type" value="Genomic_DNA"/>
</dbReference>
<dbReference type="InterPro" id="IPR008920">
    <property type="entry name" value="TF_FadR/GntR_C"/>
</dbReference>
<name>A0A7G9G198_9FIRM</name>
<dbReference type="Gene3D" id="1.20.120.530">
    <property type="entry name" value="GntR ligand-binding domain-like"/>
    <property type="match status" value="1"/>
</dbReference>
<reference evidence="5 6" key="1">
    <citation type="submission" date="2020-08" db="EMBL/GenBank/DDBJ databases">
        <authorList>
            <person name="Liu C."/>
            <person name="Sun Q."/>
        </authorList>
    </citation>
    <scope>NUCLEOTIDE SEQUENCE [LARGE SCALE GENOMIC DNA]</scope>
    <source>
        <strain evidence="5 6">NSJ-38</strain>
    </source>
</reference>
<keyword evidence="1" id="KW-0805">Transcription regulation</keyword>
<dbReference type="Proteomes" id="UP000515823">
    <property type="component" value="Chromosome"/>
</dbReference>
<evidence type="ECO:0000256" key="1">
    <source>
        <dbReference type="ARBA" id="ARBA00023015"/>
    </source>
</evidence>
<evidence type="ECO:0000313" key="5">
    <source>
        <dbReference type="EMBL" id="QNM04580.1"/>
    </source>
</evidence>
<gene>
    <name evidence="5" type="ORF">H9Q78_08840</name>
</gene>